<evidence type="ECO:0000256" key="6">
    <source>
        <dbReference type="SAM" id="Coils"/>
    </source>
</evidence>
<dbReference type="GO" id="GO:0005634">
    <property type="term" value="C:nucleus"/>
    <property type="evidence" value="ECO:0007669"/>
    <property type="project" value="UniProtKB-SubCell"/>
</dbReference>
<evidence type="ECO:0000256" key="5">
    <source>
        <dbReference type="ARBA" id="ARBA00023242"/>
    </source>
</evidence>
<dbReference type="GO" id="GO:0010468">
    <property type="term" value="P:regulation of gene expression"/>
    <property type="evidence" value="ECO:0007669"/>
    <property type="project" value="UniProtKB-ARBA"/>
</dbReference>
<comment type="caution">
    <text evidence="9">The sequence shown here is derived from an EMBL/GenBank/DDBJ whole genome shotgun (WGS) entry which is preliminary data.</text>
</comment>
<evidence type="ECO:0000256" key="1">
    <source>
        <dbReference type="ARBA" id="ARBA00004123"/>
    </source>
</evidence>
<evidence type="ECO:0000256" key="2">
    <source>
        <dbReference type="ARBA" id="ARBA00023015"/>
    </source>
</evidence>
<keyword evidence="5" id="KW-0539">Nucleus</keyword>
<evidence type="ECO:0000313" key="10">
    <source>
        <dbReference type="Proteomes" id="UP001367676"/>
    </source>
</evidence>
<reference evidence="9 10" key="1">
    <citation type="submission" date="2024-03" db="EMBL/GenBank/DDBJ databases">
        <title>Adaptation during the transition from Ophiocordyceps entomopathogen to insect associate is accompanied by gene loss and intensified selection.</title>
        <authorList>
            <person name="Ward C.M."/>
            <person name="Onetto C.A."/>
            <person name="Borneman A.R."/>
        </authorList>
    </citation>
    <scope>NUCLEOTIDE SEQUENCE [LARGE SCALE GENOMIC DNA]</scope>
    <source>
        <strain evidence="9">AWRI1</strain>
        <tissue evidence="9">Single Adult Female</tissue>
    </source>
</reference>
<keyword evidence="10" id="KW-1185">Reference proteome</keyword>
<dbReference type="GO" id="GO:0003677">
    <property type="term" value="F:DNA binding"/>
    <property type="evidence" value="ECO:0007669"/>
    <property type="project" value="UniProtKB-KW"/>
</dbReference>
<evidence type="ECO:0000256" key="4">
    <source>
        <dbReference type="ARBA" id="ARBA00023163"/>
    </source>
</evidence>
<dbReference type="Pfam" id="PF13837">
    <property type="entry name" value="Myb_DNA-bind_4"/>
    <property type="match status" value="2"/>
</dbReference>
<dbReference type="EMBL" id="JBBCAQ010000037">
    <property type="protein sequence ID" value="KAK7573526.1"/>
    <property type="molecule type" value="Genomic_DNA"/>
</dbReference>
<keyword evidence="6" id="KW-0175">Coiled coil</keyword>
<keyword evidence="4" id="KW-0804">Transcription</keyword>
<feature type="coiled-coil region" evidence="6">
    <location>
        <begin position="584"/>
        <end position="619"/>
    </location>
</feature>
<feature type="domain" description="Myb-like" evidence="8">
    <location>
        <begin position="135"/>
        <end position="193"/>
    </location>
</feature>
<evidence type="ECO:0000259" key="8">
    <source>
        <dbReference type="PROSITE" id="PS50090"/>
    </source>
</evidence>
<dbReference type="PROSITE" id="PS50090">
    <property type="entry name" value="MYB_LIKE"/>
    <property type="match status" value="1"/>
</dbReference>
<comment type="subcellular location">
    <subcellularLocation>
        <location evidence="1">Nucleus</location>
    </subcellularLocation>
</comment>
<dbReference type="Gene3D" id="1.10.10.60">
    <property type="entry name" value="Homeodomain-like"/>
    <property type="match status" value="2"/>
</dbReference>
<organism evidence="9 10">
    <name type="scientific">Parthenolecanium corni</name>
    <dbReference type="NCBI Taxonomy" id="536013"/>
    <lineage>
        <taxon>Eukaryota</taxon>
        <taxon>Metazoa</taxon>
        <taxon>Ecdysozoa</taxon>
        <taxon>Arthropoda</taxon>
        <taxon>Hexapoda</taxon>
        <taxon>Insecta</taxon>
        <taxon>Pterygota</taxon>
        <taxon>Neoptera</taxon>
        <taxon>Paraneoptera</taxon>
        <taxon>Hemiptera</taxon>
        <taxon>Sternorrhyncha</taxon>
        <taxon>Coccoidea</taxon>
        <taxon>Coccidae</taxon>
        <taxon>Parthenolecanium</taxon>
    </lineage>
</organism>
<feature type="region of interest" description="Disordered" evidence="7">
    <location>
        <begin position="556"/>
        <end position="575"/>
    </location>
</feature>
<dbReference type="PANTHER" id="PTHR21654:SF84">
    <property type="entry name" value="SI:DKEY-66I24.7"/>
    <property type="match status" value="1"/>
</dbReference>
<name>A0AAN9TIK0_9HEMI</name>
<evidence type="ECO:0000256" key="3">
    <source>
        <dbReference type="ARBA" id="ARBA00023125"/>
    </source>
</evidence>
<dbReference type="PANTHER" id="PTHR21654">
    <property type="entry name" value="FI21293P1"/>
    <property type="match status" value="1"/>
</dbReference>
<evidence type="ECO:0000256" key="7">
    <source>
        <dbReference type="SAM" id="MobiDB-lite"/>
    </source>
</evidence>
<evidence type="ECO:0000313" key="9">
    <source>
        <dbReference type="EMBL" id="KAK7573526.1"/>
    </source>
</evidence>
<proteinExistence type="predicted"/>
<dbReference type="AlphaFoldDB" id="A0AAN9TIK0"/>
<keyword evidence="3" id="KW-0238">DNA-binding</keyword>
<gene>
    <name evidence="9" type="ORF">V9T40_010717</name>
</gene>
<protein>
    <recommendedName>
        <fullName evidence="8">Myb-like domain-containing protein</fullName>
    </recommendedName>
</protein>
<dbReference type="Proteomes" id="UP001367676">
    <property type="component" value="Unassembled WGS sequence"/>
</dbReference>
<accession>A0AAN9TIK0</accession>
<keyword evidence="2" id="KW-0805">Transcription regulation</keyword>
<sequence>MDEISFPFYEIKKKTIFSVNDFQVIFNTDLKTANNLDDDDVLREYIRAVLHENLLISSGIKNTDEITSIQRLDDIDENKSYIALDIATSLNQGIEELHCLITEERIGNEDRSLPYEDCASWSQEVQNVPSGPLMRWSSDMTHLLIEIRGQMDSEFEKARYKFRLWEKVASMMNSQLTNKVTAKDCDDKWRNIVATYRKNVDRMKCVGDNKVRWEYFDAMDKVLKGTKYLYEEFNHSVFDNSLSNNSETEEIVDVNAFTKMEEVDIENNEFLQNCVISKTAAGDERIWSTEQCLTLLCWRYQAESEFIGSFENQLRCWEELAVRLNEKFLADFSVDEIIFVWNQCSILYELNLEKLKSKGVDAVQWKYFAVMDEIRGGTKEISEICIPKPGDYLLADFRSIYVQNSYSVADDILCDTNSISHVADSSCCPMENSDNEDDILSASSGVWSEDLVRTLISVKKSVDEDIQKNKIPRKKMWWSVARKFRVQSHIKIAEEFCEEKWEELVRIYRKNLAKARENSVINWPFFLEMHNSVSSSNTEFIMQTTKRKIKIDDELKTKSKAKKSKNHSSGVDDDSFSDTAIVDNRNLAAAIHELQENQNKLLREIVDNQQKRIDELHQEQLSIKSLLVQLLKKLS</sequence>
<dbReference type="InterPro" id="IPR044822">
    <property type="entry name" value="Myb_DNA-bind_4"/>
</dbReference>
<dbReference type="InterPro" id="IPR001005">
    <property type="entry name" value="SANT/Myb"/>
</dbReference>